<evidence type="ECO:0000313" key="2">
    <source>
        <dbReference type="Proteomes" id="UP000016924"/>
    </source>
</evidence>
<dbReference type="AlphaFoldDB" id="R7YII4"/>
<dbReference type="EMBL" id="JH767556">
    <property type="protein sequence ID" value="EON61584.1"/>
    <property type="molecule type" value="Genomic_DNA"/>
</dbReference>
<keyword evidence="2" id="KW-1185">Reference proteome</keyword>
<reference evidence="2" key="1">
    <citation type="submission" date="2012-06" db="EMBL/GenBank/DDBJ databases">
        <title>The genome sequence of Coniosporium apollinis CBS 100218.</title>
        <authorList>
            <consortium name="The Broad Institute Genome Sequencing Platform"/>
            <person name="Cuomo C."/>
            <person name="Gorbushina A."/>
            <person name="Noack S."/>
            <person name="Walker B."/>
            <person name="Young S.K."/>
            <person name="Zeng Q."/>
            <person name="Gargeya S."/>
            <person name="Fitzgerald M."/>
            <person name="Haas B."/>
            <person name="Abouelleil A."/>
            <person name="Alvarado L."/>
            <person name="Arachchi H.M."/>
            <person name="Berlin A.M."/>
            <person name="Chapman S.B."/>
            <person name="Goldberg J."/>
            <person name="Griggs A."/>
            <person name="Gujja S."/>
            <person name="Hansen M."/>
            <person name="Howarth C."/>
            <person name="Imamovic A."/>
            <person name="Larimer J."/>
            <person name="McCowan C."/>
            <person name="Montmayeur A."/>
            <person name="Murphy C."/>
            <person name="Neiman D."/>
            <person name="Pearson M."/>
            <person name="Priest M."/>
            <person name="Roberts A."/>
            <person name="Saif S."/>
            <person name="Shea T."/>
            <person name="Sisk P."/>
            <person name="Sykes S."/>
            <person name="Wortman J."/>
            <person name="Nusbaum C."/>
            <person name="Birren B."/>
        </authorList>
    </citation>
    <scope>NUCLEOTIDE SEQUENCE [LARGE SCALE GENOMIC DNA]</scope>
    <source>
        <strain evidence="2">CBS 100218</strain>
    </source>
</reference>
<dbReference type="HOGENOM" id="CLU_1602615_0_0_1"/>
<evidence type="ECO:0000313" key="1">
    <source>
        <dbReference type="EMBL" id="EON61584.1"/>
    </source>
</evidence>
<dbReference type="RefSeq" id="XP_007776901.1">
    <property type="nucleotide sequence ID" value="XM_007778711.1"/>
</dbReference>
<proteinExistence type="predicted"/>
<dbReference type="OrthoDB" id="10407873at2759"/>
<name>R7YII4_CONA1</name>
<gene>
    <name evidence="1" type="ORF">W97_00799</name>
</gene>
<dbReference type="Proteomes" id="UP000016924">
    <property type="component" value="Unassembled WGS sequence"/>
</dbReference>
<organism evidence="1 2">
    <name type="scientific">Coniosporium apollinis (strain CBS 100218)</name>
    <name type="common">Rock-inhabiting black yeast</name>
    <dbReference type="NCBI Taxonomy" id="1168221"/>
    <lineage>
        <taxon>Eukaryota</taxon>
        <taxon>Fungi</taxon>
        <taxon>Dikarya</taxon>
        <taxon>Ascomycota</taxon>
        <taxon>Pezizomycotina</taxon>
        <taxon>Dothideomycetes</taxon>
        <taxon>Dothideomycetes incertae sedis</taxon>
        <taxon>Coniosporium</taxon>
    </lineage>
</organism>
<accession>R7YII4</accession>
<sequence>MRNMHPTDCHEDYEPLLEEARREILTNAYVLYGGNVAIFLCGERNQEGQQKFQEDRKRLKDQLEKTDPTDVVTEMALMQEMDHRAHIEQAARRYPGLKSYAVLARRKVFRDGRPCQLEVLLEGPRVDGGPYEAMQHLFGETMVLMGEKVQDCRGAGGDATVSEPKS</sequence>
<dbReference type="GeneID" id="19898110"/>
<protein>
    <submittedName>
        <fullName evidence="1">Uncharacterized protein</fullName>
    </submittedName>
</protein>